<dbReference type="EMBL" id="JAAGAX010000016">
    <property type="protein sequence ID" value="KAF2288769.1"/>
    <property type="molecule type" value="Genomic_DNA"/>
</dbReference>
<evidence type="ECO:0000313" key="3">
    <source>
        <dbReference type="Proteomes" id="UP000467840"/>
    </source>
</evidence>
<feature type="signal peptide" evidence="1">
    <location>
        <begin position="1"/>
        <end position="19"/>
    </location>
</feature>
<gene>
    <name evidence="2" type="ORF">GH714_012415</name>
</gene>
<evidence type="ECO:0000313" key="2">
    <source>
        <dbReference type="EMBL" id="KAF2288769.1"/>
    </source>
</evidence>
<keyword evidence="3" id="KW-1185">Reference proteome</keyword>
<protein>
    <submittedName>
        <fullName evidence="2">Uncharacterized protein</fullName>
    </submittedName>
</protein>
<comment type="caution">
    <text evidence="2">The sequence shown here is derived from an EMBL/GenBank/DDBJ whole genome shotgun (WGS) entry which is preliminary data.</text>
</comment>
<name>A0A6A6KMV9_HEVBR</name>
<evidence type="ECO:0000256" key="1">
    <source>
        <dbReference type="SAM" id="SignalP"/>
    </source>
</evidence>
<keyword evidence="1" id="KW-0732">Signal</keyword>
<organism evidence="2 3">
    <name type="scientific">Hevea brasiliensis</name>
    <name type="common">Para rubber tree</name>
    <name type="synonym">Siphonia brasiliensis</name>
    <dbReference type="NCBI Taxonomy" id="3981"/>
    <lineage>
        <taxon>Eukaryota</taxon>
        <taxon>Viridiplantae</taxon>
        <taxon>Streptophyta</taxon>
        <taxon>Embryophyta</taxon>
        <taxon>Tracheophyta</taxon>
        <taxon>Spermatophyta</taxon>
        <taxon>Magnoliopsida</taxon>
        <taxon>eudicotyledons</taxon>
        <taxon>Gunneridae</taxon>
        <taxon>Pentapetalae</taxon>
        <taxon>rosids</taxon>
        <taxon>fabids</taxon>
        <taxon>Malpighiales</taxon>
        <taxon>Euphorbiaceae</taxon>
        <taxon>Crotonoideae</taxon>
        <taxon>Micrandreae</taxon>
        <taxon>Hevea</taxon>
    </lineage>
</organism>
<sequence length="162" mass="18086">MLFLLLGIECFFGANGVYGEDDLMEDGEIRVGDNDVLVERLEKMPSVLVSGDLQKKLARQWQTLLVVQLLGRKIGYSMLRSTNVNEEEGMGNRNGRELGDMDEQFGPWMVAQCKEGGRSEEAKEGGLLNKGFVLAHSKRKGKSKLGDLGPRLVRMQWRGLKA</sequence>
<feature type="chain" id="PRO_5025691883" evidence="1">
    <location>
        <begin position="20"/>
        <end position="162"/>
    </location>
</feature>
<accession>A0A6A6KMV9</accession>
<dbReference type="Proteomes" id="UP000467840">
    <property type="component" value="Chromosome 8"/>
</dbReference>
<proteinExistence type="predicted"/>
<reference evidence="2 3" key="1">
    <citation type="journal article" date="2020" name="Mol. Plant">
        <title>The Chromosome-Based Rubber Tree Genome Provides New Insights into Spurge Genome Evolution and Rubber Biosynthesis.</title>
        <authorList>
            <person name="Liu J."/>
            <person name="Shi C."/>
            <person name="Shi C.C."/>
            <person name="Li W."/>
            <person name="Zhang Q.J."/>
            <person name="Zhang Y."/>
            <person name="Li K."/>
            <person name="Lu H.F."/>
            <person name="Shi C."/>
            <person name="Zhu S.T."/>
            <person name="Xiao Z.Y."/>
            <person name="Nan H."/>
            <person name="Yue Y."/>
            <person name="Zhu X.G."/>
            <person name="Wu Y."/>
            <person name="Hong X.N."/>
            <person name="Fan G.Y."/>
            <person name="Tong Y."/>
            <person name="Zhang D."/>
            <person name="Mao C.L."/>
            <person name="Liu Y.L."/>
            <person name="Hao S.J."/>
            <person name="Liu W.Q."/>
            <person name="Lv M.Q."/>
            <person name="Zhang H.B."/>
            <person name="Liu Y."/>
            <person name="Hu-Tang G.R."/>
            <person name="Wang J.P."/>
            <person name="Wang J.H."/>
            <person name="Sun Y.H."/>
            <person name="Ni S.B."/>
            <person name="Chen W.B."/>
            <person name="Zhang X.C."/>
            <person name="Jiao Y.N."/>
            <person name="Eichler E.E."/>
            <person name="Li G.H."/>
            <person name="Liu X."/>
            <person name="Gao L.Z."/>
        </authorList>
    </citation>
    <scope>NUCLEOTIDE SEQUENCE [LARGE SCALE GENOMIC DNA]</scope>
    <source>
        <strain evidence="3">cv. GT1</strain>
        <tissue evidence="2">Leaf</tissue>
    </source>
</reference>
<dbReference type="AlphaFoldDB" id="A0A6A6KMV9"/>